<feature type="domain" description="Peptidase C1A papain C-terminal" evidence="3">
    <location>
        <begin position="66"/>
        <end position="143"/>
    </location>
</feature>
<dbReference type="SUPFAM" id="SSF54001">
    <property type="entry name" value="Cysteine proteinases"/>
    <property type="match status" value="1"/>
</dbReference>
<dbReference type="Gene3D" id="3.90.70.10">
    <property type="entry name" value="Cysteine proteinases"/>
    <property type="match status" value="1"/>
</dbReference>
<dbReference type="Proteomes" id="UP000275267">
    <property type="component" value="Unassembled WGS sequence"/>
</dbReference>
<dbReference type="InterPro" id="IPR000169">
    <property type="entry name" value="Pept_cys_AS"/>
</dbReference>
<dbReference type="STRING" id="4540.A0A3L6PZT3"/>
<dbReference type="AlphaFoldDB" id="A0A3L6PZT3"/>
<proteinExistence type="inferred from homology"/>
<sequence>MEKTKFAALIATPSRSTGAGQARPGLNIFADISQEDFSRDYTCHDIVDDRRTAPPVKLRRGRTLPLPLTVNWRTTSCRGRPCIGPVKFQGTCGSCWAFAAPGALESHNTIREVRANNNTDPALQLSEQELVDCDKKSTGCEGPSTTS</sequence>
<dbReference type="InterPro" id="IPR000668">
    <property type="entry name" value="Peptidase_C1A_C"/>
</dbReference>
<reference evidence="5" key="1">
    <citation type="journal article" date="2019" name="Nat. Commun.">
        <title>The genome of broomcorn millet.</title>
        <authorList>
            <person name="Zou C."/>
            <person name="Miki D."/>
            <person name="Li D."/>
            <person name="Tang Q."/>
            <person name="Xiao L."/>
            <person name="Rajput S."/>
            <person name="Deng P."/>
            <person name="Jia W."/>
            <person name="Huang R."/>
            <person name="Zhang M."/>
            <person name="Sun Y."/>
            <person name="Hu J."/>
            <person name="Fu X."/>
            <person name="Schnable P.S."/>
            <person name="Li F."/>
            <person name="Zhang H."/>
            <person name="Feng B."/>
            <person name="Zhu X."/>
            <person name="Liu R."/>
            <person name="Schnable J.C."/>
            <person name="Zhu J.-K."/>
            <person name="Zhang H."/>
        </authorList>
    </citation>
    <scope>NUCLEOTIDE SEQUENCE [LARGE SCALE GENOMIC DNA]</scope>
</reference>
<keyword evidence="5" id="KW-1185">Reference proteome</keyword>
<keyword evidence="2" id="KW-0732">Signal</keyword>
<dbReference type="GO" id="GO:0008234">
    <property type="term" value="F:cysteine-type peptidase activity"/>
    <property type="evidence" value="ECO:0007669"/>
    <property type="project" value="InterPro"/>
</dbReference>
<dbReference type="OrthoDB" id="683764at2759"/>
<dbReference type="GO" id="GO:0006508">
    <property type="term" value="P:proteolysis"/>
    <property type="evidence" value="ECO:0007669"/>
    <property type="project" value="InterPro"/>
</dbReference>
<dbReference type="InterPro" id="IPR013128">
    <property type="entry name" value="Peptidase_C1A"/>
</dbReference>
<dbReference type="PROSITE" id="PS00139">
    <property type="entry name" value="THIOL_PROTEASE_CYS"/>
    <property type="match status" value="1"/>
</dbReference>
<gene>
    <name evidence="4" type="ORF">C2845_PM17G00980</name>
</gene>
<dbReference type="Pfam" id="PF00112">
    <property type="entry name" value="Peptidase_C1"/>
    <property type="match status" value="1"/>
</dbReference>
<evidence type="ECO:0000313" key="4">
    <source>
        <dbReference type="EMBL" id="RLM69232.1"/>
    </source>
</evidence>
<evidence type="ECO:0000259" key="3">
    <source>
        <dbReference type="Pfam" id="PF00112"/>
    </source>
</evidence>
<dbReference type="InterPro" id="IPR038765">
    <property type="entry name" value="Papain-like_cys_pep_sf"/>
</dbReference>
<dbReference type="PANTHER" id="PTHR12411">
    <property type="entry name" value="CYSTEINE PROTEASE FAMILY C1-RELATED"/>
    <property type="match status" value="1"/>
</dbReference>
<dbReference type="EMBL" id="PQIB02000014">
    <property type="protein sequence ID" value="RLM69232.1"/>
    <property type="molecule type" value="Genomic_DNA"/>
</dbReference>
<organism evidence="4 5">
    <name type="scientific">Panicum miliaceum</name>
    <name type="common">Proso millet</name>
    <name type="synonym">Broomcorn millet</name>
    <dbReference type="NCBI Taxonomy" id="4540"/>
    <lineage>
        <taxon>Eukaryota</taxon>
        <taxon>Viridiplantae</taxon>
        <taxon>Streptophyta</taxon>
        <taxon>Embryophyta</taxon>
        <taxon>Tracheophyta</taxon>
        <taxon>Spermatophyta</taxon>
        <taxon>Magnoliopsida</taxon>
        <taxon>Liliopsida</taxon>
        <taxon>Poales</taxon>
        <taxon>Poaceae</taxon>
        <taxon>PACMAD clade</taxon>
        <taxon>Panicoideae</taxon>
        <taxon>Panicodae</taxon>
        <taxon>Paniceae</taxon>
        <taxon>Panicinae</taxon>
        <taxon>Panicum</taxon>
        <taxon>Panicum sect. Panicum</taxon>
    </lineage>
</organism>
<evidence type="ECO:0000256" key="1">
    <source>
        <dbReference type="ARBA" id="ARBA00008455"/>
    </source>
</evidence>
<comment type="similarity">
    <text evidence="1">Belongs to the peptidase C1 family.</text>
</comment>
<name>A0A3L6PZT3_PANMI</name>
<comment type="caution">
    <text evidence="4">The sequence shown here is derived from an EMBL/GenBank/DDBJ whole genome shotgun (WGS) entry which is preliminary data.</text>
</comment>
<evidence type="ECO:0000256" key="2">
    <source>
        <dbReference type="ARBA" id="ARBA00022729"/>
    </source>
</evidence>
<evidence type="ECO:0000313" key="5">
    <source>
        <dbReference type="Proteomes" id="UP000275267"/>
    </source>
</evidence>
<protein>
    <submittedName>
        <fullName evidence="4">Ervatamin-C-like</fullName>
    </submittedName>
</protein>
<accession>A0A3L6PZT3</accession>